<dbReference type="SUPFAM" id="SSF47413">
    <property type="entry name" value="lambda repressor-like DNA-binding domains"/>
    <property type="match status" value="1"/>
</dbReference>
<sequence length="270" mass="29931">MSGNRMTARVFVARELRRAREAKGLTRAAVGKALYVSESLVAAWETHRMLPRPEHLERLIPLLGASDILIRIIDELVAGEIPPEWLDKWLTAERRATSLLSFQSTVVPGLLQNEDYARAVIRAGRHDFADLEDMVSARLDRQKILSREDSPPVLVAVIAESVLGQNVGGAKVMADQLLHLATMAERDNVIVQIVPASAEACAGFLGPFVIATLDDGAELAYVDNQLNGEVIGRPHDVAALRRMFEVFRADALPRQQSIELIRRKSEQWTT</sequence>
<proteinExistence type="predicted"/>
<dbReference type="InterPro" id="IPR010982">
    <property type="entry name" value="Lambda_DNA-bd_dom_sf"/>
</dbReference>
<accession>A0ABN0W3W4</accession>
<protein>
    <submittedName>
        <fullName evidence="2">Helix-turn-helix transcriptional regulator</fullName>
    </submittedName>
</protein>
<dbReference type="Gene3D" id="1.10.260.40">
    <property type="entry name" value="lambda repressor-like DNA-binding domains"/>
    <property type="match status" value="1"/>
</dbReference>
<gene>
    <name evidence="2" type="ORF">GCM10010151_12840</name>
</gene>
<feature type="domain" description="HTH cro/C1-type" evidence="1">
    <location>
        <begin position="16"/>
        <end position="69"/>
    </location>
</feature>
<evidence type="ECO:0000259" key="1">
    <source>
        <dbReference type="PROSITE" id="PS50943"/>
    </source>
</evidence>
<dbReference type="PROSITE" id="PS50943">
    <property type="entry name" value="HTH_CROC1"/>
    <property type="match status" value="1"/>
</dbReference>
<dbReference type="Pfam" id="PF19054">
    <property type="entry name" value="DUF5753"/>
    <property type="match status" value="1"/>
</dbReference>
<dbReference type="RefSeq" id="WP_252799856.1">
    <property type="nucleotide sequence ID" value="NZ_BAAABM010000007.1"/>
</dbReference>
<dbReference type="EMBL" id="BAAABM010000007">
    <property type="protein sequence ID" value="GAA0324417.1"/>
    <property type="molecule type" value="Genomic_DNA"/>
</dbReference>
<dbReference type="SMART" id="SM00530">
    <property type="entry name" value="HTH_XRE"/>
    <property type="match status" value="1"/>
</dbReference>
<reference evidence="2 3" key="1">
    <citation type="journal article" date="2019" name="Int. J. Syst. Evol. Microbiol.">
        <title>The Global Catalogue of Microorganisms (GCM) 10K type strain sequencing project: providing services to taxonomists for standard genome sequencing and annotation.</title>
        <authorList>
            <consortium name="The Broad Institute Genomics Platform"/>
            <consortium name="The Broad Institute Genome Sequencing Center for Infectious Disease"/>
            <person name="Wu L."/>
            <person name="Ma J."/>
        </authorList>
    </citation>
    <scope>NUCLEOTIDE SEQUENCE [LARGE SCALE GENOMIC DNA]</scope>
    <source>
        <strain evidence="2 3">JCM 3146</strain>
    </source>
</reference>
<keyword evidence="3" id="KW-1185">Reference proteome</keyword>
<organism evidence="2 3">
    <name type="scientific">Actinoallomurus spadix</name>
    <dbReference type="NCBI Taxonomy" id="79912"/>
    <lineage>
        <taxon>Bacteria</taxon>
        <taxon>Bacillati</taxon>
        <taxon>Actinomycetota</taxon>
        <taxon>Actinomycetes</taxon>
        <taxon>Streptosporangiales</taxon>
        <taxon>Thermomonosporaceae</taxon>
        <taxon>Actinoallomurus</taxon>
    </lineage>
</organism>
<evidence type="ECO:0000313" key="2">
    <source>
        <dbReference type="EMBL" id="GAA0324417.1"/>
    </source>
</evidence>
<dbReference type="InterPro" id="IPR001387">
    <property type="entry name" value="Cro/C1-type_HTH"/>
</dbReference>
<comment type="caution">
    <text evidence="2">The sequence shown here is derived from an EMBL/GenBank/DDBJ whole genome shotgun (WGS) entry which is preliminary data.</text>
</comment>
<name>A0ABN0W3W4_9ACTN</name>
<dbReference type="CDD" id="cd00093">
    <property type="entry name" value="HTH_XRE"/>
    <property type="match status" value="1"/>
</dbReference>
<dbReference type="Pfam" id="PF13560">
    <property type="entry name" value="HTH_31"/>
    <property type="match status" value="1"/>
</dbReference>
<dbReference type="InterPro" id="IPR043917">
    <property type="entry name" value="DUF5753"/>
</dbReference>
<evidence type="ECO:0000313" key="3">
    <source>
        <dbReference type="Proteomes" id="UP001501822"/>
    </source>
</evidence>
<dbReference type="Proteomes" id="UP001501822">
    <property type="component" value="Unassembled WGS sequence"/>
</dbReference>